<dbReference type="Gene3D" id="2.30.110.10">
    <property type="entry name" value="Electron Transport, Fmn-binding Protein, Chain A"/>
    <property type="match status" value="1"/>
</dbReference>
<evidence type="ECO:0000256" key="2">
    <source>
        <dbReference type="ARBA" id="ARBA00022630"/>
    </source>
</evidence>
<evidence type="ECO:0000259" key="4">
    <source>
        <dbReference type="SMART" id="SM00903"/>
    </source>
</evidence>
<dbReference type="SUPFAM" id="SSF50475">
    <property type="entry name" value="FMN-binding split barrel"/>
    <property type="match status" value="1"/>
</dbReference>
<dbReference type="Pfam" id="PF01613">
    <property type="entry name" value="Flavin_Reduct"/>
    <property type="match status" value="1"/>
</dbReference>
<comment type="cofactor">
    <cofactor evidence="1">
        <name>FMN</name>
        <dbReference type="ChEBI" id="CHEBI:58210"/>
    </cofactor>
</comment>
<keyword evidence="2" id="KW-0285">Flavoprotein</keyword>
<name>A0A4P6M214_9FIRM</name>
<dbReference type="PANTHER" id="PTHR43567">
    <property type="entry name" value="FLAVOREDOXIN-RELATED-RELATED"/>
    <property type="match status" value="1"/>
</dbReference>
<dbReference type="AlphaFoldDB" id="A0A4P6M214"/>
<gene>
    <name evidence="5" type="primary">hsaB</name>
    <name evidence="5" type="ORF">PMF13cell1_02933</name>
</gene>
<dbReference type="SMART" id="SM00903">
    <property type="entry name" value="Flavin_Reduct"/>
    <property type="match status" value="1"/>
</dbReference>
<dbReference type="GO" id="GO:0010181">
    <property type="term" value="F:FMN binding"/>
    <property type="evidence" value="ECO:0007669"/>
    <property type="project" value="InterPro"/>
</dbReference>
<dbReference type="InterPro" id="IPR052174">
    <property type="entry name" value="Flavoredoxin"/>
</dbReference>
<evidence type="ECO:0000256" key="1">
    <source>
        <dbReference type="ARBA" id="ARBA00001917"/>
    </source>
</evidence>
<dbReference type="EMBL" id="CP035945">
    <property type="protein sequence ID" value="QBE97377.1"/>
    <property type="molecule type" value="Genomic_DNA"/>
</dbReference>
<proteinExistence type="inferred from homology"/>
<evidence type="ECO:0000313" key="6">
    <source>
        <dbReference type="Proteomes" id="UP000289794"/>
    </source>
</evidence>
<dbReference type="InterPro" id="IPR012349">
    <property type="entry name" value="Split_barrel_FMN-bd"/>
</dbReference>
<dbReference type="RefSeq" id="WP_130181197.1">
    <property type="nucleotide sequence ID" value="NZ_CP035945.1"/>
</dbReference>
<accession>A0A4P6M214</accession>
<dbReference type="PANTHER" id="PTHR43567:SF1">
    <property type="entry name" value="FLAVOREDOXIN"/>
    <property type="match status" value="1"/>
</dbReference>
<dbReference type="Proteomes" id="UP000289794">
    <property type="component" value="Chromosome"/>
</dbReference>
<evidence type="ECO:0000313" key="5">
    <source>
        <dbReference type="EMBL" id="QBE97377.1"/>
    </source>
</evidence>
<dbReference type="EC" id="1.5.1.36" evidence="5"/>
<evidence type="ECO:0000256" key="3">
    <source>
        <dbReference type="ARBA" id="ARBA00038054"/>
    </source>
</evidence>
<organism evidence="5 6">
    <name type="scientific">Blautia producta</name>
    <dbReference type="NCBI Taxonomy" id="33035"/>
    <lineage>
        <taxon>Bacteria</taxon>
        <taxon>Bacillati</taxon>
        <taxon>Bacillota</taxon>
        <taxon>Clostridia</taxon>
        <taxon>Lachnospirales</taxon>
        <taxon>Lachnospiraceae</taxon>
        <taxon>Blautia</taxon>
    </lineage>
</organism>
<keyword evidence="5" id="KW-0560">Oxidoreductase</keyword>
<protein>
    <submittedName>
        <fullName evidence="5">Flavin-dependent monooxygenase, reductase subunit HsaB</fullName>
        <ecNumber evidence="5">1.5.1.36</ecNumber>
    </submittedName>
</protein>
<keyword evidence="5" id="KW-0503">Monooxygenase</keyword>
<feature type="domain" description="Flavin reductase like" evidence="4">
    <location>
        <begin position="10"/>
        <end position="152"/>
    </location>
</feature>
<dbReference type="KEGG" id="bpro:PMF13cell1_02933"/>
<dbReference type="InterPro" id="IPR002563">
    <property type="entry name" value="Flavin_Rdtase-like_dom"/>
</dbReference>
<dbReference type="GO" id="GO:0004497">
    <property type="term" value="F:monooxygenase activity"/>
    <property type="evidence" value="ECO:0007669"/>
    <property type="project" value="UniProtKB-KW"/>
</dbReference>
<dbReference type="GO" id="GO:0036382">
    <property type="term" value="F:flavin reductase (NADH) activity"/>
    <property type="evidence" value="ECO:0007669"/>
    <property type="project" value="UniProtKB-EC"/>
</dbReference>
<reference evidence="5 6" key="1">
    <citation type="submission" date="2019-01" db="EMBL/GenBank/DDBJ databases">
        <title>PMF-metabolizing Aryl O-demethylase.</title>
        <authorList>
            <person name="Kim M."/>
        </authorList>
    </citation>
    <scope>NUCLEOTIDE SEQUENCE [LARGE SCALE GENOMIC DNA]</scope>
    <source>
        <strain evidence="5 6">PMF1</strain>
    </source>
</reference>
<comment type="similarity">
    <text evidence="3">Belongs to the flavoredoxin family.</text>
</comment>
<sequence>MSENNIRSAMNAMTHGVYVIGTHADEKYNLMTAAWLSQISGRPPMLMAAVSKSHYTAELLKASSKFSVSVLTKDQRDIALKCGSVSGRKKDKLAEVDVIFTEEELPFIKGAAACIICEVTSVKESADHCLFIAEAVRGQMFSGEALLYREKDFF</sequence>